<gene>
    <name evidence="2" type="ORF">FisN_9Hu359</name>
</gene>
<evidence type="ECO:0000259" key="1">
    <source>
        <dbReference type="PROSITE" id="PS51186"/>
    </source>
</evidence>
<evidence type="ECO:0000313" key="2">
    <source>
        <dbReference type="EMBL" id="GAX24107.1"/>
    </source>
</evidence>
<dbReference type="InParanoid" id="A0A1Z5KD02"/>
<organism evidence="2 3">
    <name type="scientific">Fistulifera solaris</name>
    <name type="common">Oleaginous diatom</name>
    <dbReference type="NCBI Taxonomy" id="1519565"/>
    <lineage>
        <taxon>Eukaryota</taxon>
        <taxon>Sar</taxon>
        <taxon>Stramenopiles</taxon>
        <taxon>Ochrophyta</taxon>
        <taxon>Bacillariophyta</taxon>
        <taxon>Bacillariophyceae</taxon>
        <taxon>Bacillariophycidae</taxon>
        <taxon>Naviculales</taxon>
        <taxon>Naviculaceae</taxon>
        <taxon>Fistulifera</taxon>
    </lineage>
</organism>
<accession>A0A1Z5KD02</accession>
<protein>
    <recommendedName>
        <fullName evidence="1">N-acetyltransferase domain-containing protein</fullName>
    </recommendedName>
</protein>
<dbReference type="PROSITE" id="PS51186">
    <property type="entry name" value="GNAT"/>
    <property type="match status" value="1"/>
</dbReference>
<dbReference type="AlphaFoldDB" id="A0A1Z5KD02"/>
<dbReference type="Gene3D" id="3.40.630.30">
    <property type="match status" value="1"/>
</dbReference>
<reference evidence="2 3" key="1">
    <citation type="journal article" date="2015" name="Plant Cell">
        <title>Oil accumulation by the oleaginous diatom Fistulifera solaris as revealed by the genome and transcriptome.</title>
        <authorList>
            <person name="Tanaka T."/>
            <person name="Maeda Y."/>
            <person name="Veluchamy A."/>
            <person name="Tanaka M."/>
            <person name="Abida H."/>
            <person name="Marechal E."/>
            <person name="Bowler C."/>
            <person name="Muto M."/>
            <person name="Sunaga Y."/>
            <person name="Tanaka M."/>
            <person name="Yoshino T."/>
            <person name="Taniguchi T."/>
            <person name="Fukuda Y."/>
            <person name="Nemoto M."/>
            <person name="Matsumoto M."/>
            <person name="Wong P.S."/>
            <person name="Aburatani S."/>
            <person name="Fujibuchi W."/>
        </authorList>
    </citation>
    <scope>NUCLEOTIDE SEQUENCE [LARGE SCALE GENOMIC DNA]</scope>
    <source>
        <strain evidence="2 3">JPCC DA0580</strain>
    </source>
</reference>
<sequence length="253" mass="29257">MERWRFMSSLAALIIVKKVAFAWYITPPRHNNEWKELVQLLVQTFDSPRRNGIDKLRWSLHEQALTEANTFRQYTQTAKRMRGKKYNLFVAKELGRVIGMAGVGINNGARSEKRPTIGLICVEEAFRQKGGVAADLVTHCEHLVRNVWNETVLFAEVEPTISAALQFFRLEDFHSVDNQTMNVNVRRGLRMEKMPDLLLLKKLRIDTRRVRFDLNGVVGLPLLLLFVSTTKQPIVEEHQHFQKRGSSFIRVST</sequence>
<dbReference type="Proteomes" id="UP000198406">
    <property type="component" value="Unassembled WGS sequence"/>
</dbReference>
<keyword evidence="3" id="KW-1185">Reference proteome</keyword>
<name>A0A1Z5KD02_FISSO</name>
<proteinExistence type="predicted"/>
<comment type="caution">
    <text evidence="2">The sequence shown here is derived from an EMBL/GenBank/DDBJ whole genome shotgun (WGS) entry which is preliminary data.</text>
</comment>
<dbReference type="InterPro" id="IPR000182">
    <property type="entry name" value="GNAT_dom"/>
</dbReference>
<dbReference type="CDD" id="cd04301">
    <property type="entry name" value="NAT_SF"/>
    <property type="match status" value="1"/>
</dbReference>
<dbReference type="InterPro" id="IPR016181">
    <property type="entry name" value="Acyl_CoA_acyltransferase"/>
</dbReference>
<evidence type="ECO:0000313" key="3">
    <source>
        <dbReference type="Proteomes" id="UP000198406"/>
    </source>
</evidence>
<dbReference type="SUPFAM" id="SSF55729">
    <property type="entry name" value="Acyl-CoA N-acyltransferases (Nat)"/>
    <property type="match status" value="1"/>
</dbReference>
<dbReference type="OrthoDB" id="10538176at2759"/>
<dbReference type="GO" id="GO:0016747">
    <property type="term" value="F:acyltransferase activity, transferring groups other than amino-acyl groups"/>
    <property type="evidence" value="ECO:0007669"/>
    <property type="project" value="InterPro"/>
</dbReference>
<dbReference type="Pfam" id="PF00583">
    <property type="entry name" value="Acetyltransf_1"/>
    <property type="match status" value="1"/>
</dbReference>
<feature type="domain" description="N-acetyltransferase" evidence="1">
    <location>
        <begin position="40"/>
        <end position="206"/>
    </location>
</feature>
<dbReference type="EMBL" id="BDSP01000206">
    <property type="protein sequence ID" value="GAX24107.1"/>
    <property type="molecule type" value="Genomic_DNA"/>
</dbReference>